<organism evidence="2 3">
    <name type="scientific">Botryosphaeria dothidea</name>
    <dbReference type="NCBI Taxonomy" id="55169"/>
    <lineage>
        <taxon>Eukaryota</taxon>
        <taxon>Fungi</taxon>
        <taxon>Dikarya</taxon>
        <taxon>Ascomycota</taxon>
        <taxon>Pezizomycotina</taxon>
        <taxon>Dothideomycetes</taxon>
        <taxon>Dothideomycetes incertae sedis</taxon>
        <taxon>Botryosphaeriales</taxon>
        <taxon>Botryosphaeriaceae</taxon>
        <taxon>Botryosphaeria</taxon>
    </lineage>
</organism>
<comment type="caution">
    <text evidence="2">The sequence shown here is derived from an EMBL/GenBank/DDBJ whole genome shotgun (WGS) entry which is preliminary data.</text>
</comment>
<gene>
    <name evidence="2" type="ORF">GTA08_BOTSDO02941</name>
</gene>
<feature type="compositionally biased region" description="Polar residues" evidence="1">
    <location>
        <begin position="129"/>
        <end position="158"/>
    </location>
</feature>
<evidence type="ECO:0000256" key="1">
    <source>
        <dbReference type="SAM" id="MobiDB-lite"/>
    </source>
</evidence>
<accession>A0A8H4N3H7</accession>
<evidence type="ECO:0000313" key="2">
    <source>
        <dbReference type="EMBL" id="KAF4309609.1"/>
    </source>
</evidence>
<name>A0A8H4N3H7_9PEZI</name>
<proteinExistence type="predicted"/>
<sequence>MVKARWAYARSRGLGTTAPSVVIQLARAQPRRPGPAAPNANGLTTLPHTTPVMAAQQNGNAPQGSAGDADLAQVLPCTARCTSSFPQEAYLAQAFKDLARGEQTASALENHLDALEAKIEELLAAAGAQQNASPQTASGSPPQPANQDASGSSAGRES</sequence>
<reference evidence="2" key="1">
    <citation type="submission" date="2020-04" db="EMBL/GenBank/DDBJ databases">
        <title>Genome Assembly and Annotation of Botryosphaeria dothidea sdau 11-99, a Latent Pathogen of Apple Fruit Ring Rot in China.</title>
        <authorList>
            <person name="Yu C."/>
            <person name="Diao Y."/>
            <person name="Lu Q."/>
            <person name="Zhao J."/>
            <person name="Cui S."/>
            <person name="Peng C."/>
            <person name="He B."/>
            <person name="Liu H."/>
        </authorList>
    </citation>
    <scope>NUCLEOTIDE SEQUENCE [LARGE SCALE GENOMIC DNA]</scope>
    <source>
        <strain evidence="2">Sdau11-99</strain>
    </source>
</reference>
<evidence type="ECO:0000313" key="3">
    <source>
        <dbReference type="Proteomes" id="UP000572817"/>
    </source>
</evidence>
<dbReference type="EMBL" id="WWBZ02000016">
    <property type="protein sequence ID" value="KAF4309609.1"/>
    <property type="molecule type" value="Genomic_DNA"/>
</dbReference>
<dbReference type="OrthoDB" id="5398685at2759"/>
<feature type="region of interest" description="Disordered" evidence="1">
    <location>
        <begin position="126"/>
        <end position="158"/>
    </location>
</feature>
<keyword evidence="3" id="KW-1185">Reference proteome</keyword>
<protein>
    <submittedName>
        <fullName evidence="2">Uncharacterized protein</fullName>
    </submittedName>
</protein>
<dbReference type="Proteomes" id="UP000572817">
    <property type="component" value="Unassembled WGS sequence"/>
</dbReference>
<dbReference type="AlphaFoldDB" id="A0A8H4N3H7"/>